<keyword evidence="3" id="KW-1185">Reference proteome</keyword>
<reference evidence="2" key="1">
    <citation type="journal article" date="2020" name="Stud. Mycol.">
        <title>101 Dothideomycetes genomes: a test case for predicting lifestyles and emergence of pathogens.</title>
        <authorList>
            <person name="Haridas S."/>
            <person name="Albert R."/>
            <person name="Binder M."/>
            <person name="Bloem J."/>
            <person name="Labutti K."/>
            <person name="Salamov A."/>
            <person name="Andreopoulos B."/>
            <person name="Baker S."/>
            <person name="Barry K."/>
            <person name="Bills G."/>
            <person name="Bluhm B."/>
            <person name="Cannon C."/>
            <person name="Castanera R."/>
            <person name="Culley D."/>
            <person name="Daum C."/>
            <person name="Ezra D."/>
            <person name="Gonzalez J."/>
            <person name="Henrissat B."/>
            <person name="Kuo A."/>
            <person name="Liang C."/>
            <person name="Lipzen A."/>
            <person name="Lutzoni F."/>
            <person name="Magnuson J."/>
            <person name="Mondo S."/>
            <person name="Nolan M."/>
            <person name="Ohm R."/>
            <person name="Pangilinan J."/>
            <person name="Park H.-J."/>
            <person name="Ramirez L."/>
            <person name="Alfaro M."/>
            <person name="Sun H."/>
            <person name="Tritt A."/>
            <person name="Yoshinaga Y."/>
            <person name="Zwiers L.-H."/>
            <person name="Turgeon B."/>
            <person name="Goodwin S."/>
            <person name="Spatafora J."/>
            <person name="Crous P."/>
            <person name="Grigoriev I."/>
        </authorList>
    </citation>
    <scope>NUCLEOTIDE SEQUENCE</scope>
    <source>
        <strain evidence="2">CBS 121410</strain>
    </source>
</reference>
<gene>
    <name evidence="2" type="ORF">K490DRAFT_55054</name>
</gene>
<dbReference type="OrthoDB" id="1749473at2759"/>
<feature type="region of interest" description="Disordered" evidence="1">
    <location>
        <begin position="1"/>
        <end position="174"/>
    </location>
</feature>
<evidence type="ECO:0008006" key="4">
    <source>
        <dbReference type="Google" id="ProtNLM"/>
    </source>
</evidence>
<feature type="region of interest" description="Disordered" evidence="1">
    <location>
        <begin position="220"/>
        <end position="256"/>
    </location>
</feature>
<protein>
    <recommendedName>
        <fullName evidence="4">PH domain-containing protein</fullName>
    </recommendedName>
</protein>
<sequence>MAHHDDENAASIGLRRGLKTLPPIQTSLDNTDSQASRWKRVRPVVPIVDQPQQPQSQQSFEPAPTLRPKPESRKLENRKSTMSLFNLFSRPKVERARGHHEAALPSTRDESPRSPAQLPPASRPSTQMDTVTVAPQPKPQPPPVKRSGSRPSTAKSGRGSLSRRARHASAWDPPPLFQAYPQAVKHAKLQAPHASTETIMKTQAHRRQYSMLQEKLESKLDLSKDAEDDAEGGDKKPEKSQRRPSLTSTLTPPDLPQKVYILTTSGHMLQYSGAGESNRLPEKVLQLGKDSAAFACDLIPGKHWVLQISQATNDDGTMTAQQPKSILSKLRMHGPTARKAATNLLMIFENPEEMGKWLVALRQEIDILAGRKSRSDADYEASNESNDMPELEKKTSHRYLNIGYRRYNDELPSFLQGSSIPTERTCAQLD</sequence>
<feature type="compositionally biased region" description="Basic and acidic residues" evidence="1">
    <location>
        <begin position="68"/>
        <end position="79"/>
    </location>
</feature>
<feature type="compositionally biased region" description="Basic and acidic residues" evidence="1">
    <location>
        <begin position="91"/>
        <end position="112"/>
    </location>
</feature>
<dbReference type="EMBL" id="ML978714">
    <property type="protein sequence ID" value="KAF2089446.1"/>
    <property type="molecule type" value="Genomic_DNA"/>
</dbReference>
<organism evidence="2 3">
    <name type="scientific">Saccharata proteae CBS 121410</name>
    <dbReference type="NCBI Taxonomy" id="1314787"/>
    <lineage>
        <taxon>Eukaryota</taxon>
        <taxon>Fungi</taxon>
        <taxon>Dikarya</taxon>
        <taxon>Ascomycota</taxon>
        <taxon>Pezizomycotina</taxon>
        <taxon>Dothideomycetes</taxon>
        <taxon>Dothideomycetes incertae sedis</taxon>
        <taxon>Botryosphaeriales</taxon>
        <taxon>Saccharataceae</taxon>
        <taxon>Saccharata</taxon>
    </lineage>
</organism>
<evidence type="ECO:0000313" key="3">
    <source>
        <dbReference type="Proteomes" id="UP000799776"/>
    </source>
</evidence>
<dbReference type="Proteomes" id="UP000799776">
    <property type="component" value="Unassembled WGS sequence"/>
</dbReference>
<proteinExistence type="predicted"/>
<evidence type="ECO:0000256" key="1">
    <source>
        <dbReference type="SAM" id="MobiDB-lite"/>
    </source>
</evidence>
<feature type="compositionally biased region" description="Polar residues" evidence="1">
    <location>
        <begin position="23"/>
        <end position="36"/>
    </location>
</feature>
<feature type="region of interest" description="Disordered" evidence="1">
    <location>
        <begin position="372"/>
        <end position="394"/>
    </location>
</feature>
<accession>A0A6A5YD87</accession>
<dbReference type="AlphaFoldDB" id="A0A6A5YD87"/>
<evidence type="ECO:0000313" key="2">
    <source>
        <dbReference type="EMBL" id="KAF2089446.1"/>
    </source>
</evidence>
<feature type="compositionally biased region" description="Basic and acidic residues" evidence="1">
    <location>
        <begin position="232"/>
        <end position="241"/>
    </location>
</feature>
<feature type="compositionally biased region" description="Low complexity" evidence="1">
    <location>
        <begin position="50"/>
        <end position="59"/>
    </location>
</feature>
<name>A0A6A5YD87_9PEZI</name>